<dbReference type="EMBL" id="CP035532">
    <property type="protein sequence ID" value="QBA21861.1"/>
    <property type="molecule type" value="Genomic_DNA"/>
</dbReference>
<protein>
    <submittedName>
        <fullName evidence="2">Uncharacterized protein</fullName>
    </submittedName>
</protein>
<name>A0A411DNB0_CHRID</name>
<gene>
    <name evidence="2" type="ORF">EU348_11930</name>
</gene>
<keyword evidence="1" id="KW-0732">Signal</keyword>
<reference evidence="2" key="1">
    <citation type="submission" date="2019-01" db="EMBL/GenBank/DDBJ databases">
        <title>Whole Genome Sequencing for Putative Detection of Antimicrobial Resistance and Potential Virulence Factors in Chryseobacterium indologenes isolated from Nile Tilapia in Tanzania.</title>
        <authorList>
            <person name="Mwega E."/>
            <person name="Mutoloki S."/>
            <person name="Mugimba K."/>
            <person name="Colquhoun D."/>
            <person name="Mdegela R."/>
            <person name="Evensen O."/>
            <person name="Wasteson Y."/>
        </authorList>
    </citation>
    <scope>NUCLEOTIDE SEQUENCE [LARGE SCALE GENOMIC DNA]</scope>
    <source>
        <strain evidence="2">StR 01</strain>
    </source>
</reference>
<sequence length="93" mass="10062">MKKIVYGIAMSISFTAFAFASSPVSTTTSNFDENVFEEATPFELCCHTADVYVGNTNYGSVTSCAGTCQAAQDNWNSIRQQVINAVEKSESLD</sequence>
<feature type="signal peptide" evidence="1">
    <location>
        <begin position="1"/>
        <end position="18"/>
    </location>
</feature>
<organism evidence="2">
    <name type="scientific">Chryseobacterium indologenes</name>
    <name type="common">Flavobacterium indologenes</name>
    <dbReference type="NCBI Taxonomy" id="253"/>
    <lineage>
        <taxon>Bacteria</taxon>
        <taxon>Pseudomonadati</taxon>
        <taxon>Bacteroidota</taxon>
        <taxon>Flavobacteriia</taxon>
        <taxon>Flavobacteriales</taxon>
        <taxon>Weeksellaceae</taxon>
        <taxon>Chryseobacterium group</taxon>
        <taxon>Chryseobacterium</taxon>
    </lineage>
</organism>
<dbReference type="AlphaFoldDB" id="A0A411DNB0"/>
<evidence type="ECO:0000313" key="2">
    <source>
        <dbReference type="EMBL" id="QBA21861.1"/>
    </source>
</evidence>
<proteinExistence type="predicted"/>
<accession>A0A411DNB0</accession>
<evidence type="ECO:0000256" key="1">
    <source>
        <dbReference type="SAM" id="SignalP"/>
    </source>
</evidence>
<feature type="chain" id="PRO_5019186531" evidence="1">
    <location>
        <begin position="19"/>
        <end position="93"/>
    </location>
</feature>